<name>A0ACB8UGK6_9APHY</name>
<dbReference type="EMBL" id="MU274902">
    <property type="protein sequence ID" value="KAI0093478.1"/>
    <property type="molecule type" value="Genomic_DNA"/>
</dbReference>
<keyword evidence="2" id="KW-1185">Reference proteome</keyword>
<sequence length="297" mass="34260">MVAITSFNEADLLSYSDEELAGYIEGCSSSIAMRNTGTVLSQHIVAKPIPSFVDPMDEVLALEKAQKAGVRVPSVIRIVPLNDGDTYLIMDRIYGSTLEECWKFLNVFKTFRLAWQLRAYLRRLASVVSQTTGGVHSGEVRSEWLQGQHGPIRHASPSAFSKYLNWWLLECYPTACSPRPELLFTPEPHNILCHQDLAPRNMVVDRDGVLWLVDWRHAGFYPPIMEYAGIEADHSDMSWLWEHTWVAWWGRVRWSLFRWIACSYDHRYSNRRGLRGLYAVYQRSLRFGSQRPCNSEE</sequence>
<protein>
    <submittedName>
        <fullName evidence="1">Kinase-like domain-containing protein</fullName>
    </submittedName>
</protein>
<organism evidence="1 2">
    <name type="scientific">Irpex rosettiformis</name>
    <dbReference type="NCBI Taxonomy" id="378272"/>
    <lineage>
        <taxon>Eukaryota</taxon>
        <taxon>Fungi</taxon>
        <taxon>Dikarya</taxon>
        <taxon>Basidiomycota</taxon>
        <taxon>Agaricomycotina</taxon>
        <taxon>Agaricomycetes</taxon>
        <taxon>Polyporales</taxon>
        <taxon>Irpicaceae</taxon>
        <taxon>Irpex</taxon>
    </lineage>
</organism>
<comment type="caution">
    <text evidence="1">The sequence shown here is derived from an EMBL/GenBank/DDBJ whole genome shotgun (WGS) entry which is preliminary data.</text>
</comment>
<proteinExistence type="predicted"/>
<reference evidence="1" key="1">
    <citation type="journal article" date="2021" name="Environ. Microbiol.">
        <title>Gene family expansions and transcriptome signatures uncover fungal adaptations to wood decay.</title>
        <authorList>
            <person name="Hage H."/>
            <person name="Miyauchi S."/>
            <person name="Viragh M."/>
            <person name="Drula E."/>
            <person name="Min B."/>
            <person name="Chaduli D."/>
            <person name="Navarro D."/>
            <person name="Favel A."/>
            <person name="Norest M."/>
            <person name="Lesage-Meessen L."/>
            <person name="Balint B."/>
            <person name="Merenyi Z."/>
            <person name="de Eugenio L."/>
            <person name="Morin E."/>
            <person name="Martinez A.T."/>
            <person name="Baldrian P."/>
            <person name="Stursova M."/>
            <person name="Martinez M.J."/>
            <person name="Novotny C."/>
            <person name="Magnuson J.K."/>
            <person name="Spatafora J.W."/>
            <person name="Maurice S."/>
            <person name="Pangilinan J."/>
            <person name="Andreopoulos W."/>
            <person name="LaButti K."/>
            <person name="Hundley H."/>
            <person name="Na H."/>
            <person name="Kuo A."/>
            <person name="Barry K."/>
            <person name="Lipzen A."/>
            <person name="Henrissat B."/>
            <person name="Riley R."/>
            <person name="Ahrendt S."/>
            <person name="Nagy L.G."/>
            <person name="Grigoriev I.V."/>
            <person name="Martin F."/>
            <person name="Rosso M.N."/>
        </authorList>
    </citation>
    <scope>NUCLEOTIDE SEQUENCE</scope>
    <source>
        <strain evidence="1">CBS 384.51</strain>
    </source>
</reference>
<accession>A0ACB8UGK6</accession>
<evidence type="ECO:0000313" key="1">
    <source>
        <dbReference type="EMBL" id="KAI0093478.1"/>
    </source>
</evidence>
<gene>
    <name evidence="1" type="ORF">BDY19DRAFT_1064848</name>
</gene>
<evidence type="ECO:0000313" key="2">
    <source>
        <dbReference type="Proteomes" id="UP001055072"/>
    </source>
</evidence>
<dbReference type="Proteomes" id="UP001055072">
    <property type="component" value="Unassembled WGS sequence"/>
</dbReference>